<comment type="cofactor">
    <cofactor evidence="1">
        <name>FAD</name>
        <dbReference type="ChEBI" id="CHEBI:57692"/>
    </cofactor>
</comment>
<dbReference type="Proteomes" id="UP001259803">
    <property type="component" value="Unassembled WGS sequence"/>
</dbReference>
<proteinExistence type="predicted"/>
<dbReference type="PANTHER" id="PTHR43400:SF10">
    <property type="entry name" value="3-OXOSTEROID 1-DEHYDROGENASE"/>
    <property type="match status" value="1"/>
</dbReference>
<dbReference type="PRINTS" id="PR00411">
    <property type="entry name" value="PNDRDTASEI"/>
</dbReference>
<dbReference type="InterPro" id="IPR036188">
    <property type="entry name" value="FAD/NAD-bd_sf"/>
</dbReference>
<keyword evidence="2" id="KW-0285">Flavoprotein</keyword>
<keyword evidence="3" id="KW-0274">FAD</keyword>
<evidence type="ECO:0000256" key="2">
    <source>
        <dbReference type="ARBA" id="ARBA00022630"/>
    </source>
</evidence>
<sequence length="572" mass="60439">MPTTNAVPAFAMAMGVQIDAPLVLANPDDAHWDDAADLVIVGLGGAGVAAGLQAVEQGMSVIALDRFAQGGSTAANGGVFYAGGGTAIQRAAGIEDRPEDMLAYLSMEAGEVISRPALERFVAGSPETIDWIMSHGGRFDPSYWPHKASYPPLDKFLYHPDNSLVAEYAAKAKPAPRGHRAYARNGKKAWGLGRAITARLEEAALAKGMRLLRYAQARQLVMDDAGRVIGVAGMRIMPGRDADRFARLLTRADRMLAALPPSFPLSALTIALGRRSLNKAFAIAQRAAVPFMVRAQRGVQISAGGYVLNRAMLAHFAPKFLKAMPNGTLGDDGSGILLGASAGGTTALMERISAWRFINPPKAWSDAIVVNAGGQRFVDETVYGATMGDCIAQQPGGKAWVIYDAASRKAAFAQARDKRIVPFQRQVTMINLLFNARRANTLTALADKLAMPAAALSETVARYNDVIAGNGTDAFGKTVHDMRPIARGPFYAMDASIDSRLLALAIMSVGGLRVDEDTGGVLGPDGAAIKGLYAAGRSAIGLCSQTYVSGLSFADCIFSGRRVAQDLADRGV</sequence>
<protein>
    <submittedName>
        <fullName evidence="6">FAD-binding protein</fullName>
    </submittedName>
</protein>
<dbReference type="EMBL" id="JAVRHS010000002">
    <property type="protein sequence ID" value="MDT0575349.1"/>
    <property type="molecule type" value="Genomic_DNA"/>
</dbReference>
<dbReference type="RefSeq" id="WP_311339918.1">
    <property type="nucleotide sequence ID" value="NZ_JAVRHS010000002.1"/>
</dbReference>
<dbReference type="NCBIfam" id="NF005511">
    <property type="entry name" value="PRK07121.1-4"/>
    <property type="match status" value="1"/>
</dbReference>
<dbReference type="SUPFAM" id="SSF56425">
    <property type="entry name" value="Succinate dehydrogenase/fumarate reductase flavoprotein, catalytic domain"/>
    <property type="match status" value="1"/>
</dbReference>
<dbReference type="InterPro" id="IPR003953">
    <property type="entry name" value="FAD-dep_OxRdtase_2_FAD-bd"/>
</dbReference>
<organism evidence="6 7">
    <name type="scientific">Croceicoccus esteveae</name>
    <dbReference type="NCBI Taxonomy" id="3075597"/>
    <lineage>
        <taxon>Bacteria</taxon>
        <taxon>Pseudomonadati</taxon>
        <taxon>Pseudomonadota</taxon>
        <taxon>Alphaproteobacteria</taxon>
        <taxon>Sphingomonadales</taxon>
        <taxon>Erythrobacteraceae</taxon>
        <taxon>Croceicoccus</taxon>
    </lineage>
</organism>
<reference evidence="6 7" key="1">
    <citation type="submission" date="2023-09" db="EMBL/GenBank/DDBJ databases">
        <authorList>
            <person name="Rey-Velasco X."/>
        </authorList>
    </citation>
    <scope>NUCLEOTIDE SEQUENCE [LARGE SCALE GENOMIC DNA]</scope>
    <source>
        <strain evidence="6 7">F390</strain>
    </source>
</reference>
<accession>A0ABU2ZFH4</accession>
<evidence type="ECO:0000256" key="4">
    <source>
        <dbReference type="ARBA" id="ARBA00023002"/>
    </source>
</evidence>
<evidence type="ECO:0000313" key="6">
    <source>
        <dbReference type="EMBL" id="MDT0575349.1"/>
    </source>
</evidence>
<evidence type="ECO:0000256" key="1">
    <source>
        <dbReference type="ARBA" id="ARBA00001974"/>
    </source>
</evidence>
<dbReference type="Gene3D" id="3.90.700.10">
    <property type="entry name" value="Succinate dehydrogenase/fumarate reductase flavoprotein, catalytic domain"/>
    <property type="match status" value="1"/>
</dbReference>
<dbReference type="Pfam" id="PF00890">
    <property type="entry name" value="FAD_binding_2"/>
    <property type="match status" value="1"/>
</dbReference>
<dbReference type="Gene3D" id="3.50.50.60">
    <property type="entry name" value="FAD/NAD(P)-binding domain"/>
    <property type="match status" value="1"/>
</dbReference>
<dbReference type="PANTHER" id="PTHR43400">
    <property type="entry name" value="FUMARATE REDUCTASE"/>
    <property type="match status" value="1"/>
</dbReference>
<gene>
    <name evidence="6" type="ORF">RM533_04030</name>
</gene>
<dbReference type="InterPro" id="IPR050315">
    <property type="entry name" value="FAD-oxidoreductase_2"/>
</dbReference>
<feature type="domain" description="FAD-dependent oxidoreductase 2 FAD-binding" evidence="5">
    <location>
        <begin position="37"/>
        <end position="541"/>
    </location>
</feature>
<comment type="caution">
    <text evidence="6">The sequence shown here is derived from an EMBL/GenBank/DDBJ whole genome shotgun (WGS) entry which is preliminary data.</text>
</comment>
<evidence type="ECO:0000259" key="5">
    <source>
        <dbReference type="Pfam" id="PF00890"/>
    </source>
</evidence>
<keyword evidence="4" id="KW-0560">Oxidoreductase</keyword>
<keyword evidence="7" id="KW-1185">Reference proteome</keyword>
<dbReference type="SUPFAM" id="SSF51905">
    <property type="entry name" value="FAD/NAD(P)-binding domain"/>
    <property type="match status" value="1"/>
</dbReference>
<evidence type="ECO:0000256" key="3">
    <source>
        <dbReference type="ARBA" id="ARBA00022827"/>
    </source>
</evidence>
<dbReference type="InterPro" id="IPR027477">
    <property type="entry name" value="Succ_DH/fumarate_Rdtase_cat_sf"/>
</dbReference>
<name>A0ABU2ZFH4_9SPHN</name>
<evidence type="ECO:0000313" key="7">
    <source>
        <dbReference type="Proteomes" id="UP001259803"/>
    </source>
</evidence>